<feature type="signal peptide" evidence="2">
    <location>
        <begin position="1"/>
        <end position="23"/>
    </location>
</feature>
<dbReference type="InterPro" id="IPR042178">
    <property type="entry name" value="Serpin_sf_1"/>
</dbReference>
<dbReference type="InterPro" id="IPR042185">
    <property type="entry name" value="Serpin_sf_2"/>
</dbReference>
<dbReference type="PANTHER" id="PTHR11461:SF211">
    <property type="entry name" value="GH10112P-RELATED"/>
    <property type="match status" value="1"/>
</dbReference>
<dbReference type="Proteomes" id="UP000565468">
    <property type="component" value="Unassembled WGS sequence"/>
</dbReference>
<keyword evidence="5" id="KW-1185">Reference proteome</keyword>
<keyword evidence="2" id="KW-0732">Signal</keyword>
<dbReference type="RefSeq" id="WP_169504900.1">
    <property type="nucleotide sequence ID" value="NZ_JABBPN010000007.1"/>
</dbReference>
<dbReference type="InterPro" id="IPR023796">
    <property type="entry name" value="Serpin_dom"/>
</dbReference>
<evidence type="ECO:0000313" key="4">
    <source>
        <dbReference type="EMBL" id="NMO96122.1"/>
    </source>
</evidence>
<feature type="domain" description="Serpin" evidence="3">
    <location>
        <begin position="58"/>
        <end position="413"/>
    </location>
</feature>
<dbReference type="Pfam" id="PF00079">
    <property type="entry name" value="Serpin"/>
    <property type="match status" value="1"/>
</dbReference>
<dbReference type="EMBL" id="JABBPN010000007">
    <property type="protein sequence ID" value="NMO96122.1"/>
    <property type="molecule type" value="Genomic_DNA"/>
</dbReference>
<gene>
    <name evidence="4" type="ORF">HII30_10110</name>
</gene>
<comment type="caution">
    <text evidence="4">The sequence shown here is derived from an EMBL/GenBank/DDBJ whole genome shotgun (WGS) entry which is preliminary data.</text>
</comment>
<sequence>MRRKWILAALGMTLLLTSCGHSAGKSQSEAEPLDQQEREAVLAMLDKSIVEAQNAFGLRLYQQLETEQKSGNNVILSPYSISAALALAYNGSAGETKAEMEKVLGWTGMEQDQVNKGNSQLRLLLERGSGVMVNTANSIWIQEGFTLQEDYLNRLKEFYDAQAYSADLASNAFVKDINKWVDQQTGGMIKELYQDPPGLTAALVNTIYFNGRWEHVFNPEFTKKESFTQADGSVQEVPMMTMERRYDYKESEAWQAVKLPYGDGRMYMLVILPSETSSLEELHTLLWKDASLWDTDYSYETVKLGLPRFKAEGSVRLEDTLEAMGLEKATDPRQADFSGITKESGLFISQVLHKTVVDVNEEGTEAAAVTAIGMAGSAPPEKPIEMTVNRPFFFAIVERDTGAWLFMGGIRQL</sequence>
<evidence type="ECO:0000256" key="2">
    <source>
        <dbReference type="SAM" id="SignalP"/>
    </source>
</evidence>
<accession>A0A848M7R4</accession>
<dbReference type="GO" id="GO:0004867">
    <property type="term" value="F:serine-type endopeptidase inhibitor activity"/>
    <property type="evidence" value="ECO:0007669"/>
    <property type="project" value="InterPro"/>
</dbReference>
<dbReference type="InterPro" id="IPR023795">
    <property type="entry name" value="Serpin_CS"/>
</dbReference>
<dbReference type="GO" id="GO:0005615">
    <property type="term" value="C:extracellular space"/>
    <property type="evidence" value="ECO:0007669"/>
    <property type="project" value="InterPro"/>
</dbReference>
<evidence type="ECO:0000259" key="3">
    <source>
        <dbReference type="SMART" id="SM00093"/>
    </source>
</evidence>
<dbReference type="InterPro" id="IPR000215">
    <property type="entry name" value="Serpin_fam"/>
</dbReference>
<dbReference type="Gene3D" id="3.30.497.10">
    <property type="entry name" value="Antithrombin, subunit I, domain 2"/>
    <property type="match status" value="1"/>
</dbReference>
<dbReference type="CDD" id="cd19588">
    <property type="entry name" value="serpin_miropin-like"/>
    <property type="match status" value="1"/>
</dbReference>
<protein>
    <submittedName>
        <fullName evidence="4">Serpin family protein</fullName>
    </submittedName>
</protein>
<dbReference type="PROSITE" id="PS00284">
    <property type="entry name" value="SERPIN"/>
    <property type="match status" value="1"/>
</dbReference>
<evidence type="ECO:0000313" key="5">
    <source>
        <dbReference type="Proteomes" id="UP000565468"/>
    </source>
</evidence>
<dbReference type="AlphaFoldDB" id="A0A848M7R4"/>
<dbReference type="PROSITE" id="PS51257">
    <property type="entry name" value="PROKAR_LIPOPROTEIN"/>
    <property type="match status" value="1"/>
</dbReference>
<dbReference type="PANTHER" id="PTHR11461">
    <property type="entry name" value="SERINE PROTEASE INHIBITOR, SERPIN"/>
    <property type="match status" value="1"/>
</dbReference>
<name>A0A848M7R4_PAELE</name>
<evidence type="ECO:0000256" key="1">
    <source>
        <dbReference type="RuleBase" id="RU000411"/>
    </source>
</evidence>
<comment type="similarity">
    <text evidence="1">Belongs to the serpin family.</text>
</comment>
<dbReference type="SMART" id="SM00093">
    <property type="entry name" value="SERPIN"/>
    <property type="match status" value="1"/>
</dbReference>
<dbReference type="SUPFAM" id="SSF56574">
    <property type="entry name" value="Serpins"/>
    <property type="match status" value="1"/>
</dbReference>
<feature type="chain" id="PRO_5039239218" evidence="2">
    <location>
        <begin position="24"/>
        <end position="413"/>
    </location>
</feature>
<proteinExistence type="inferred from homology"/>
<dbReference type="InterPro" id="IPR036186">
    <property type="entry name" value="Serpin_sf"/>
</dbReference>
<dbReference type="Gene3D" id="2.30.39.10">
    <property type="entry name" value="Alpha-1-antitrypsin, domain 1"/>
    <property type="match status" value="1"/>
</dbReference>
<organism evidence="4 5">
    <name type="scientific">Paenibacillus lemnae</name>
    <dbReference type="NCBI Taxonomy" id="1330551"/>
    <lineage>
        <taxon>Bacteria</taxon>
        <taxon>Bacillati</taxon>
        <taxon>Bacillota</taxon>
        <taxon>Bacilli</taxon>
        <taxon>Bacillales</taxon>
        <taxon>Paenibacillaceae</taxon>
        <taxon>Paenibacillus</taxon>
    </lineage>
</organism>
<reference evidence="4 5" key="1">
    <citation type="submission" date="2020-04" db="EMBL/GenBank/DDBJ databases">
        <title>Paenibacillus algicola sp. nov., a novel marine bacterium producing alginate lyase.</title>
        <authorList>
            <person name="Huang H."/>
        </authorList>
    </citation>
    <scope>NUCLEOTIDE SEQUENCE [LARGE SCALE GENOMIC DNA]</scope>
    <source>
        <strain evidence="4 5">L7-75</strain>
    </source>
</reference>